<name>A0ABV6CVF8_9SPHN</name>
<comment type="caution">
    <text evidence="1">The sequence shown here is derived from an EMBL/GenBank/DDBJ whole genome shotgun (WGS) entry which is preliminary data.</text>
</comment>
<keyword evidence="2" id="KW-1185">Reference proteome</keyword>
<evidence type="ECO:0000313" key="1">
    <source>
        <dbReference type="EMBL" id="MFC0204704.1"/>
    </source>
</evidence>
<accession>A0ABV6CVF8</accession>
<evidence type="ECO:0000313" key="2">
    <source>
        <dbReference type="Proteomes" id="UP001589798"/>
    </source>
</evidence>
<organism evidence="1 2">
    <name type="scientific">Novosphingobium soli</name>
    <dbReference type="NCBI Taxonomy" id="574956"/>
    <lineage>
        <taxon>Bacteria</taxon>
        <taxon>Pseudomonadati</taxon>
        <taxon>Pseudomonadota</taxon>
        <taxon>Alphaproteobacteria</taxon>
        <taxon>Sphingomonadales</taxon>
        <taxon>Sphingomonadaceae</taxon>
        <taxon>Novosphingobium</taxon>
    </lineage>
</organism>
<dbReference type="EMBL" id="JBHLWK010000013">
    <property type="protein sequence ID" value="MFC0204704.1"/>
    <property type="molecule type" value="Genomic_DNA"/>
</dbReference>
<gene>
    <name evidence="1" type="ORF">ACFFJC_10510</name>
</gene>
<dbReference type="RefSeq" id="WP_379487464.1">
    <property type="nucleotide sequence ID" value="NZ_JBHLWK010000013.1"/>
</dbReference>
<sequence>MDVSHARFSVNYDGPALAEHTMDVRDLAPALLALGELFDAANHALNGDATQVSVNVRAHEPGCFSIDLDVVQSIIKRGIALLTGDEIAAAINLKELLIGGAGAAWSLIKLIKFMRGRTPDKIERLPAGMVRITISDNTFDVPLKLLRLYQDLAVRSAVERVVERPLETPGIDEVIFFDKGTETARVTKPEAHFFRTPSIEDKILIDDVRQSAFSIVALAFKEDNKWRLHDGQNQISATIADESFLSKVNNNLVSFAKGDVLVCEVRFVQKQTSKGLVTEHIVEKVIDHRPASRQIELNFYPQD</sequence>
<reference evidence="1 2" key="1">
    <citation type="submission" date="2024-09" db="EMBL/GenBank/DDBJ databases">
        <authorList>
            <person name="Sun Q."/>
            <person name="Mori K."/>
        </authorList>
    </citation>
    <scope>NUCLEOTIDE SEQUENCE [LARGE SCALE GENOMIC DNA]</scope>
    <source>
        <strain evidence="1 2">CCM 7706</strain>
    </source>
</reference>
<proteinExistence type="predicted"/>
<dbReference type="Proteomes" id="UP001589798">
    <property type="component" value="Unassembled WGS sequence"/>
</dbReference>
<protein>
    <submittedName>
        <fullName evidence="1">Uncharacterized protein</fullName>
    </submittedName>
</protein>